<evidence type="ECO:0000313" key="3">
    <source>
        <dbReference type="Proteomes" id="UP000799444"/>
    </source>
</evidence>
<protein>
    <submittedName>
        <fullName evidence="2">Glutathione S-transferase</fullName>
    </submittedName>
</protein>
<dbReference type="PANTHER" id="PTHR44051">
    <property type="entry name" value="GLUTATHIONE S-TRANSFERASE-RELATED"/>
    <property type="match status" value="1"/>
</dbReference>
<organism evidence="2 3">
    <name type="scientific">Polyplosphaeria fusca</name>
    <dbReference type="NCBI Taxonomy" id="682080"/>
    <lineage>
        <taxon>Eukaryota</taxon>
        <taxon>Fungi</taxon>
        <taxon>Dikarya</taxon>
        <taxon>Ascomycota</taxon>
        <taxon>Pezizomycotina</taxon>
        <taxon>Dothideomycetes</taxon>
        <taxon>Pleosporomycetidae</taxon>
        <taxon>Pleosporales</taxon>
        <taxon>Tetraplosphaeriaceae</taxon>
        <taxon>Polyplosphaeria</taxon>
    </lineage>
</organism>
<dbReference type="PROSITE" id="PS50405">
    <property type="entry name" value="GST_CTER"/>
    <property type="match status" value="1"/>
</dbReference>
<dbReference type="OrthoDB" id="2309723at2759"/>
<dbReference type="InterPro" id="IPR004046">
    <property type="entry name" value="GST_C"/>
</dbReference>
<dbReference type="Gene3D" id="3.40.30.10">
    <property type="entry name" value="Glutaredoxin"/>
    <property type="match status" value="1"/>
</dbReference>
<evidence type="ECO:0000259" key="1">
    <source>
        <dbReference type="PROSITE" id="PS50405"/>
    </source>
</evidence>
<accession>A0A9P4UXZ9</accession>
<dbReference type="EMBL" id="ML996270">
    <property type="protein sequence ID" value="KAF2728685.1"/>
    <property type="molecule type" value="Genomic_DNA"/>
</dbReference>
<name>A0A9P4UXZ9_9PLEO</name>
<dbReference type="InterPro" id="IPR036282">
    <property type="entry name" value="Glutathione-S-Trfase_C_sf"/>
</dbReference>
<dbReference type="SUPFAM" id="SSF47616">
    <property type="entry name" value="GST C-terminal domain-like"/>
    <property type="match status" value="1"/>
</dbReference>
<reference evidence="2" key="1">
    <citation type="journal article" date="2020" name="Stud. Mycol.">
        <title>101 Dothideomycetes genomes: a test case for predicting lifestyles and emergence of pathogens.</title>
        <authorList>
            <person name="Haridas S."/>
            <person name="Albert R."/>
            <person name="Binder M."/>
            <person name="Bloem J."/>
            <person name="Labutti K."/>
            <person name="Salamov A."/>
            <person name="Andreopoulos B."/>
            <person name="Baker S."/>
            <person name="Barry K."/>
            <person name="Bills G."/>
            <person name="Bluhm B."/>
            <person name="Cannon C."/>
            <person name="Castanera R."/>
            <person name="Culley D."/>
            <person name="Daum C."/>
            <person name="Ezra D."/>
            <person name="Gonzalez J."/>
            <person name="Henrissat B."/>
            <person name="Kuo A."/>
            <person name="Liang C."/>
            <person name="Lipzen A."/>
            <person name="Lutzoni F."/>
            <person name="Magnuson J."/>
            <person name="Mondo S."/>
            <person name="Nolan M."/>
            <person name="Ohm R."/>
            <person name="Pangilinan J."/>
            <person name="Park H.-J."/>
            <person name="Ramirez L."/>
            <person name="Alfaro M."/>
            <person name="Sun H."/>
            <person name="Tritt A."/>
            <person name="Yoshinaga Y."/>
            <person name="Zwiers L.-H."/>
            <person name="Turgeon B."/>
            <person name="Goodwin S."/>
            <person name="Spatafora J."/>
            <person name="Crous P."/>
            <person name="Grigoriev I."/>
        </authorList>
    </citation>
    <scope>NUCLEOTIDE SEQUENCE</scope>
    <source>
        <strain evidence="2">CBS 125425</strain>
    </source>
</reference>
<dbReference type="AlphaFoldDB" id="A0A9P4UXZ9"/>
<dbReference type="Gene3D" id="1.20.1050.10">
    <property type="match status" value="1"/>
</dbReference>
<dbReference type="InterPro" id="IPR010987">
    <property type="entry name" value="Glutathione-S-Trfase_C-like"/>
</dbReference>
<dbReference type="PANTHER" id="PTHR44051:SF9">
    <property type="entry name" value="GLUTATHIONE S-TRANSFERASE 1"/>
    <property type="match status" value="1"/>
</dbReference>
<feature type="domain" description="GST C-terminal" evidence="1">
    <location>
        <begin position="107"/>
        <end position="244"/>
    </location>
</feature>
<keyword evidence="3" id="KW-1185">Reference proteome</keyword>
<gene>
    <name evidence="2" type="ORF">EJ04DRAFT_516432</name>
</gene>
<evidence type="ECO:0000313" key="2">
    <source>
        <dbReference type="EMBL" id="KAF2728685.1"/>
    </source>
</evidence>
<dbReference type="Proteomes" id="UP000799444">
    <property type="component" value="Unassembled WGS sequence"/>
</dbReference>
<sequence>MPEQTIIPTIHNLAHSQAFRILWALEEFAQAHGIKYHVKNYQRIRGPNPELKKIDTTGLGKSPILTLETTDGSPPPTIQIKPGVLIESRLILHYVHDTFGQGMWDTDPEDRARDLFFEEFGGQTIAQKSLFPMLFEVIPGSYPWPFSWFLPGLFKPVTNFFKTDILDAFRLMEDALSDEKPWFAGKRIGLSDFNMQFSMEMARQRGYFRPEKFPKIKDWFERIRGRDAYKKAMEKGAGFDLVTFGVKGGKIEDIGEIDKWNENETAPK</sequence>
<comment type="caution">
    <text evidence="2">The sequence shown here is derived from an EMBL/GenBank/DDBJ whole genome shotgun (WGS) entry which is preliminary data.</text>
</comment>
<proteinExistence type="predicted"/>
<dbReference type="Pfam" id="PF00043">
    <property type="entry name" value="GST_C"/>
    <property type="match status" value="1"/>
</dbReference>